<name>A0A437MG14_9PROT</name>
<dbReference type="PANTHER" id="PTHR30536">
    <property type="entry name" value="ALTRONATE/GALACTARATE DEHYDRATASE"/>
    <property type="match status" value="1"/>
</dbReference>
<evidence type="ECO:0000259" key="3">
    <source>
        <dbReference type="SMART" id="SM00858"/>
    </source>
</evidence>
<dbReference type="InterPro" id="IPR052172">
    <property type="entry name" value="UxaA_altronate/galactarate_dh"/>
</dbReference>
<evidence type="ECO:0000313" key="5">
    <source>
        <dbReference type="Proteomes" id="UP000282957"/>
    </source>
</evidence>
<evidence type="ECO:0000313" key="4">
    <source>
        <dbReference type="EMBL" id="RVT96591.1"/>
    </source>
</evidence>
<dbReference type="Pfam" id="PF20629">
    <property type="entry name" value="GD_AH_C"/>
    <property type="match status" value="1"/>
</dbReference>
<dbReference type="EMBL" id="SACL01000003">
    <property type="protein sequence ID" value="RVT96591.1"/>
    <property type="molecule type" value="Genomic_DNA"/>
</dbReference>
<dbReference type="OrthoDB" id="9804574at2"/>
<keyword evidence="5" id="KW-1185">Reference proteome</keyword>
<dbReference type="InterPro" id="IPR007392">
    <property type="entry name" value="GD_AH_second"/>
</dbReference>
<dbReference type="RefSeq" id="WP_127787243.1">
    <property type="nucleotide sequence ID" value="NZ_SACL01000003.1"/>
</dbReference>
<proteinExistence type="inferred from homology"/>
<protein>
    <submittedName>
        <fullName evidence="4">Altronate dehydratase</fullName>
    </submittedName>
</protein>
<gene>
    <name evidence="4" type="ORF">EOD42_09230</name>
</gene>
<feature type="domain" description="SAF" evidence="3">
    <location>
        <begin position="20"/>
        <end position="89"/>
    </location>
</feature>
<dbReference type="InterPro" id="IPR013974">
    <property type="entry name" value="SAF"/>
</dbReference>
<dbReference type="CDD" id="cd11613">
    <property type="entry name" value="SAF_AH_GD"/>
    <property type="match status" value="1"/>
</dbReference>
<dbReference type="PANTHER" id="PTHR30536:SF5">
    <property type="entry name" value="ALTRONATE DEHYDRATASE"/>
    <property type="match status" value="1"/>
</dbReference>
<dbReference type="GO" id="GO:0019698">
    <property type="term" value="P:D-galacturonate catabolic process"/>
    <property type="evidence" value="ECO:0007669"/>
    <property type="project" value="TreeGrafter"/>
</dbReference>
<evidence type="ECO:0000256" key="1">
    <source>
        <dbReference type="ARBA" id="ARBA00010986"/>
    </source>
</evidence>
<sequence length="514" mass="54328">MESSVTRPNYSPFIRLDPADNVMVARMPVPQGTAAPGEGIVTLQDVPAGHKVAARHIAKGEAVRKYDTVIGYASEDLEPGTWIHSHNILFDDVEKDYAYGRDYRPTAFVPKPERATFQGIRRPDGRIATRNYVGVFTLGPAGGAAARKIAAHFTPDRLAGFPMVDGVAPFVQERGEGMERSGEAMAVLRRTIGGTLRHANTAGALIIASAAEANGLEEFLVEQGLVRGPTLQTLVLEETGGMRRAVEGGIAAVRAMLPAANDCRRESVSAEHLIIGMQCGGSDGFSGLSANPALGVAMDTLIRHGGTAILSETSEIFGVEHTLTARAVTPEVGQKLVERMNWWLAHSEGLDTQINGRVSPGNNAGGLANVLEKSLGGSKKGGSTGLMAVYEYAEPVTAQGFVFMDTPGYDPVAATGQIAGGANMIIFTTGRGSCFGSLPAPTMKLASNTPMYERMHADMDLNCGLVIDGEETLEQAGARIFAQLLRHASGEKTKSELAGVGTNEFVPWPLGVTA</sequence>
<comment type="similarity">
    <text evidence="1">Belongs to the UxaA family.</text>
</comment>
<accession>A0A437MG14</accession>
<dbReference type="InterPro" id="IPR044144">
    <property type="entry name" value="SAF_UxaA/GarD"/>
</dbReference>
<dbReference type="Proteomes" id="UP000282957">
    <property type="component" value="Unassembled WGS sequence"/>
</dbReference>
<dbReference type="Pfam" id="PF04295">
    <property type="entry name" value="GD_AH_second"/>
    <property type="match status" value="1"/>
</dbReference>
<reference evidence="4 5" key="1">
    <citation type="submission" date="2019-01" db="EMBL/GenBank/DDBJ databases">
        <authorList>
            <person name="Chen W.-M."/>
        </authorList>
    </citation>
    <scope>NUCLEOTIDE SEQUENCE [LARGE SCALE GENOMIC DNA]</scope>
    <source>
        <strain evidence="4 5">CCP-6</strain>
    </source>
</reference>
<organism evidence="4 5">
    <name type="scientific">Rhodovarius crocodyli</name>
    <dbReference type="NCBI Taxonomy" id="1979269"/>
    <lineage>
        <taxon>Bacteria</taxon>
        <taxon>Pseudomonadati</taxon>
        <taxon>Pseudomonadota</taxon>
        <taxon>Alphaproteobacteria</taxon>
        <taxon>Acetobacterales</taxon>
        <taxon>Roseomonadaceae</taxon>
        <taxon>Rhodovarius</taxon>
    </lineage>
</organism>
<keyword evidence="2" id="KW-0456">Lyase</keyword>
<dbReference type="InterPro" id="IPR048332">
    <property type="entry name" value="GD_AH_C"/>
</dbReference>
<evidence type="ECO:0000256" key="2">
    <source>
        <dbReference type="ARBA" id="ARBA00023239"/>
    </source>
</evidence>
<dbReference type="SMART" id="SM00858">
    <property type="entry name" value="SAF"/>
    <property type="match status" value="1"/>
</dbReference>
<dbReference type="AlphaFoldDB" id="A0A437MG14"/>
<comment type="caution">
    <text evidence="4">The sequence shown here is derived from an EMBL/GenBank/DDBJ whole genome shotgun (WGS) entry which is preliminary data.</text>
</comment>
<dbReference type="Gene3D" id="2.30.130.110">
    <property type="match status" value="1"/>
</dbReference>
<dbReference type="Pfam" id="PF08666">
    <property type="entry name" value="SAF"/>
    <property type="match status" value="1"/>
</dbReference>
<dbReference type="GO" id="GO:0016829">
    <property type="term" value="F:lyase activity"/>
    <property type="evidence" value="ECO:0007669"/>
    <property type="project" value="UniProtKB-KW"/>
</dbReference>